<evidence type="ECO:0000313" key="1">
    <source>
        <dbReference type="EMBL" id="MBM7840766.1"/>
    </source>
</evidence>
<organism evidence="1 2">
    <name type="scientific">Shouchella xiaoxiensis</name>
    <dbReference type="NCBI Taxonomy" id="766895"/>
    <lineage>
        <taxon>Bacteria</taxon>
        <taxon>Bacillati</taxon>
        <taxon>Bacillota</taxon>
        <taxon>Bacilli</taxon>
        <taxon>Bacillales</taxon>
        <taxon>Bacillaceae</taxon>
        <taxon>Shouchella</taxon>
    </lineage>
</organism>
<gene>
    <name evidence="1" type="ORF">JOC54_004059</name>
</gene>
<dbReference type="Proteomes" id="UP001179280">
    <property type="component" value="Unassembled WGS sequence"/>
</dbReference>
<dbReference type="EMBL" id="JAFBCV010000017">
    <property type="protein sequence ID" value="MBM7840766.1"/>
    <property type="molecule type" value="Genomic_DNA"/>
</dbReference>
<protein>
    <submittedName>
        <fullName evidence="1">Uncharacterized protein</fullName>
    </submittedName>
</protein>
<proteinExistence type="predicted"/>
<comment type="caution">
    <text evidence="1">The sequence shown here is derived from an EMBL/GenBank/DDBJ whole genome shotgun (WGS) entry which is preliminary data.</text>
</comment>
<sequence>MVLVEAVKPFSLHSLSQKHKKSLIFTQTLSNVTTL</sequence>
<evidence type="ECO:0000313" key="2">
    <source>
        <dbReference type="Proteomes" id="UP001179280"/>
    </source>
</evidence>
<name>A0ABS2SZY1_9BACI</name>
<keyword evidence="2" id="KW-1185">Reference proteome</keyword>
<accession>A0ABS2SZY1</accession>
<reference evidence="1" key="1">
    <citation type="submission" date="2021-01" db="EMBL/GenBank/DDBJ databases">
        <title>Genomic Encyclopedia of Type Strains, Phase IV (KMG-IV): sequencing the most valuable type-strain genomes for metagenomic binning, comparative biology and taxonomic classification.</title>
        <authorList>
            <person name="Goeker M."/>
        </authorList>
    </citation>
    <scope>NUCLEOTIDE SEQUENCE</scope>
    <source>
        <strain evidence="1">DSM 21943</strain>
    </source>
</reference>